<organism evidence="1 2">
    <name type="scientific">Sphingobacterium daejeonense</name>
    <dbReference type="NCBI Taxonomy" id="371142"/>
    <lineage>
        <taxon>Bacteria</taxon>
        <taxon>Pseudomonadati</taxon>
        <taxon>Bacteroidota</taxon>
        <taxon>Sphingobacteriia</taxon>
        <taxon>Sphingobacteriales</taxon>
        <taxon>Sphingobacteriaceae</taxon>
        <taxon>Sphingobacterium</taxon>
    </lineage>
</organism>
<proteinExistence type="predicted"/>
<evidence type="ECO:0000313" key="2">
    <source>
        <dbReference type="Proteomes" id="UP001597205"/>
    </source>
</evidence>
<dbReference type="EMBL" id="JBHTKY010000017">
    <property type="protein sequence ID" value="MFD1166357.1"/>
    <property type="molecule type" value="Genomic_DNA"/>
</dbReference>
<protein>
    <submittedName>
        <fullName evidence="1">Uncharacterized protein</fullName>
    </submittedName>
</protein>
<gene>
    <name evidence="1" type="ORF">ACFQ2C_12140</name>
</gene>
<evidence type="ECO:0000313" key="1">
    <source>
        <dbReference type="EMBL" id="MFD1166357.1"/>
    </source>
</evidence>
<reference evidence="2" key="1">
    <citation type="journal article" date="2019" name="Int. J. Syst. Evol. Microbiol.">
        <title>The Global Catalogue of Microorganisms (GCM) 10K type strain sequencing project: providing services to taxonomists for standard genome sequencing and annotation.</title>
        <authorList>
            <consortium name="The Broad Institute Genomics Platform"/>
            <consortium name="The Broad Institute Genome Sequencing Center for Infectious Disease"/>
            <person name="Wu L."/>
            <person name="Ma J."/>
        </authorList>
    </citation>
    <scope>NUCLEOTIDE SEQUENCE [LARGE SCALE GENOMIC DNA]</scope>
    <source>
        <strain evidence="2">CCUG 52468</strain>
    </source>
</reference>
<sequence>MKSLLTLLLFFIIPVIGFSQGPDYIAELTKTLKSESIIDSTDKQIYSLMDDFFNENLQTNNPTLSENTIKKFQSSLMNEKSKNHHLLGLFAIYQKHISESIETGKTIPNLQVKLMETLANEYKAIYNSVPVLIYIYLIEAYNASKQIDQAALVLEESRQLYPDAIPLKVYQYMSTKDENLKEDIVQNHADHWLVKRFNIN</sequence>
<name>A0ABW3RPC3_9SPHI</name>
<accession>A0ABW3RPC3</accession>
<keyword evidence="2" id="KW-1185">Reference proteome</keyword>
<comment type="caution">
    <text evidence="1">The sequence shown here is derived from an EMBL/GenBank/DDBJ whole genome shotgun (WGS) entry which is preliminary data.</text>
</comment>
<dbReference type="RefSeq" id="WP_380896954.1">
    <property type="nucleotide sequence ID" value="NZ_JBHTKY010000017.1"/>
</dbReference>
<dbReference type="Proteomes" id="UP001597205">
    <property type="component" value="Unassembled WGS sequence"/>
</dbReference>